<dbReference type="AlphaFoldDB" id="A0A644VI03"/>
<dbReference type="InterPro" id="IPR011055">
    <property type="entry name" value="Dup_hybrid_motif"/>
</dbReference>
<keyword evidence="1" id="KW-0732">Signal</keyword>
<evidence type="ECO:0000259" key="3">
    <source>
        <dbReference type="Pfam" id="PF01551"/>
    </source>
</evidence>
<reference evidence="4" key="1">
    <citation type="submission" date="2019-08" db="EMBL/GenBank/DDBJ databases">
        <authorList>
            <person name="Kucharzyk K."/>
            <person name="Murdoch R.W."/>
            <person name="Higgins S."/>
            <person name="Loffler F."/>
        </authorList>
    </citation>
    <scope>NUCLEOTIDE SEQUENCE</scope>
</reference>
<keyword evidence="4" id="KW-0378">Hydrolase</keyword>
<sequence>MNFQNPVSGRITSRFGPRKHPITGQTKSFHNGIDIAVPIGTDVLAPDSGRISEVWENEKGGKCMAMIGRTGIRFGFAHLDQQLRKVGEIVNAGDVIAKSGNTGGSTGPHLHFTVKQNGNWVNPETYFKF</sequence>
<dbReference type="InterPro" id="IPR050570">
    <property type="entry name" value="Cell_wall_metabolism_enzyme"/>
</dbReference>
<name>A0A644VI03_9ZZZZ</name>
<protein>
    <submittedName>
        <fullName evidence="4">Murein DD-endopeptidase MepM</fullName>
        <ecNumber evidence="4">3.4.24.-</ecNumber>
    </submittedName>
</protein>
<accession>A0A644VI03</accession>
<organism evidence="4">
    <name type="scientific">bioreactor metagenome</name>
    <dbReference type="NCBI Taxonomy" id="1076179"/>
    <lineage>
        <taxon>unclassified sequences</taxon>
        <taxon>metagenomes</taxon>
        <taxon>ecological metagenomes</taxon>
    </lineage>
</organism>
<feature type="region of interest" description="Disordered" evidence="2">
    <location>
        <begin position="1"/>
        <end position="27"/>
    </location>
</feature>
<dbReference type="CDD" id="cd12797">
    <property type="entry name" value="M23_peptidase"/>
    <property type="match status" value="1"/>
</dbReference>
<evidence type="ECO:0000256" key="2">
    <source>
        <dbReference type="SAM" id="MobiDB-lite"/>
    </source>
</evidence>
<dbReference type="EMBL" id="VSSQ01000316">
    <property type="protein sequence ID" value="MPL90911.1"/>
    <property type="molecule type" value="Genomic_DNA"/>
</dbReference>
<dbReference type="GO" id="GO:0004222">
    <property type="term" value="F:metalloendopeptidase activity"/>
    <property type="evidence" value="ECO:0007669"/>
    <property type="project" value="TreeGrafter"/>
</dbReference>
<dbReference type="PANTHER" id="PTHR21666">
    <property type="entry name" value="PEPTIDASE-RELATED"/>
    <property type="match status" value="1"/>
</dbReference>
<dbReference type="InterPro" id="IPR016047">
    <property type="entry name" value="M23ase_b-sheet_dom"/>
</dbReference>
<dbReference type="Pfam" id="PF01551">
    <property type="entry name" value="Peptidase_M23"/>
    <property type="match status" value="1"/>
</dbReference>
<feature type="domain" description="M23ase beta-sheet core" evidence="3">
    <location>
        <begin position="29"/>
        <end position="123"/>
    </location>
</feature>
<evidence type="ECO:0000256" key="1">
    <source>
        <dbReference type="ARBA" id="ARBA00022729"/>
    </source>
</evidence>
<proteinExistence type="predicted"/>
<dbReference type="EC" id="3.4.24.-" evidence="4"/>
<comment type="caution">
    <text evidence="4">The sequence shown here is derived from an EMBL/GenBank/DDBJ whole genome shotgun (WGS) entry which is preliminary data.</text>
</comment>
<gene>
    <name evidence="4" type="primary">mepM_2</name>
    <name evidence="4" type="ORF">SDC9_36969</name>
</gene>
<dbReference type="Gene3D" id="2.70.70.10">
    <property type="entry name" value="Glucose Permease (Domain IIA)"/>
    <property type="match status" value="1"/>
</dbReference>
<dbReference type="PANTHER" id="PTHR21666:SF289">
    <property type="entry name" value="L-ALA--D-GLU ENDOPEPTIDASE"/>
    <property type="match status" value="1"/>
</dbReference>
<dbReference type="SUPFAM" id="SSF51261">
    <property type="entry name" value="Duplicated hybrid motif"/>
    <property type="match status" value="1"/>
</dbReference>
<feature type="compositionally biased region" description="Polar residues" evidence="2">
    <location>
        <begin position="1"/>
        <end position="11"/>
    </location>
</feature>
<evidence type="ECO:0000313" key="4">
    <source>
        <dbReference type="EMBL" id="MPL90911.1"/>
    </source>
</evidence>